<dbReference type="RefSeq" id="WP_222579404.1">
    <property type="nucleotide sequence ID" value="NZ_JAHVHU010000006.1"/>
</dbReference>
<sequence>MNKILCTMLCCRLRFVFSLVLGGFLTLGSWSKVSAQQSNLTPNEFTPLTTNIVGGVTVKSSETCLPNSVPILPDICTDDFSSEGNVIDPTITNNATWDYLIGGTAWIEVEDANATTGEEYPAGSYAGFVVGNSGLLELLGNTTVTTYLDDVAQETVSAGSLLTLGVLSGQSRVGFYTSQKFDKIRLTVSAAGLLNNVTVYYAEVKKFMAGPQPACNTNTTLTSPEYPVIVQRDRTGFTGGVNVGTITNRENAVDDDPNTSASITMPLGVLSTANFSIQDRATTFSAGAFAGIDLDNPALLGLNLLGSLTITTYLDGQSQEAISGSNLLSVPSSLLSGTGRQTVGFKTTKDFDEVRVTMAQTGLDLRTTRIYGMVVKEFCPGTIADCNTLTPGTNPEFPVYINGANTGVDIGVCAACSINNTENVIDNDMSSYATVDFAVGALTDISLSVANALDEYDANTFVGFELGLQPLLDVDVLGSTTIELFNDGVSVQTGSGDALLAGVTSTILQGGFSRQPVGIIANQTFDEVKITFNQNAQVNLGTIRIYHALFTTTCAGTLSCNETNFLIGGKDNLPVYINSERTGTSGVVGASKIENPWNVANDNPDDFADVEVIANVAGSASISVVDATNTYPAGAIAGFVISNESSLSQLNLFESLTITTYLDGTPQETGTGDDLLNLDLLGIITIPGAEFQPSFMTTLPFDEVQISFAGVANVLNHAHVYSAFADLRYVNDGGAYTCNIGTFNPDFNATWINLPVVGDVSTNDQPNGSASYGSASPQSGNPSGGSLNLSIDGSYDFTASSPGVYRYDIPIMGGGTTTSRTLQITVLDGNSTSNPPVVNPDFGSGPQGDPIVINSVANDGPGNDNIPLDTSSVSIITTPNNGSTSINTTTGVITYTPEPGFTGRDSLEYRICDQGTPANCGTAWQYFTVNPDGVDPWTDATDDYGRTPYGEPVTGNVSTNDVDPQGEPQTVNAQNITEPGVGTFVLTADGSYTFTPADGFSGAHAFTYTTCRTNDGSICAQATVHVMVEAGVPDLVPNIIINPSIFSSNQSFNITIRVLEFENAASEGTTSVLISQSSTWTLNINQNDVINGWTYIGQQGPFHRFDYTQIIPGFGIVEFQVPATFNGSGSGKYIFTTTLAPGSGGEINTSNNTDQETSTYNP</sequence>
<dbReference type="AlphaFoldDB" id="A0A953LCK4"/>
<accession>A0A953LCK4</accession>
<feature type="compositionally biased region" description="Low complexity" evidence="1">
    <location>
        <begin position="773"/>
        <end position="787"/>
    </location>
</feature>
<dbReference type="Gene3D" id="2.60.40.2810">
    <property type="match status" value="1"/>
</dbReference>
<dbReference type="Pfam" id="PF17963">
    <property type="entry name" value="Big_9"/>
    <property type="match status" value="2"/>
</dbReference>
<dbReference type="EMBL" id="JAHVHU010000006">
    <property type="protein sequence ID" value="MBY5957884.1"/>
    <property type="molecule type" value="Genomic_DNA"/>
</dbReference>
<dbReference type="Gene3D" id="2.60.40.3440">
    <property type="match status" value="1"/>
</dbReference>
<feature type="region of interest" description="Disordered" evidence="1">
    <location>
        <begin position="762"/>
        <end position="787"/>
    </location>
</feature>
<gene>
    <name evidence="2" type="ORF">KUV50_07070</name>
</gene>
<evidence type="ECO:0000313" key="2">
    <source>
        <dbReference type="EMBL" id="MBY5957884.1"/>
    </source>
</evidence>
<dbReference type="Proteomes" id="UP000753961">
    <property type="component" value="Unassembled WGS sequence"/>
</dbReference>
<protein>
    <submittedName>
        <fullName evidence="2">Cadherin-like domain-containing protein</fullName>
    </submittedName>
</protein>
<organism evidence="2 3">
    <name type="scientific">Membranihabitans marinus</name>
    <dbReference type="NCBI Taxonomy" id="1227546"/>
    <lineage>
        <taxon>Bacteria</taxon>
        <taxon>Pseudomonadati</taxon>
        <taxon>Bacteroidota</taxon>
        <taxon>Saprospiria</taxon>
        <taxon>Saprospirales</taxon>
        <taxon>Saprospiraceae</taxon>
        <taxon>Membranihabitans</taxon>
    </lineage>
</organism>
<reference evidence="2" key="1">
    <citation type="submission" date="2021-06" db="EMBL/GenBank/DDBJ databases">
        <title>44 bacteria genomes isolated from Dapeng, Shenzhen.</title>
        <authorList>
            <person name="Zheng W."/>
            <person name="Yu S."/>
            <person name="Huang Y."/>
        </authorList>
    </citation>
    <scope>NUCLEOTIDE SEQUENCE</scope>
    <source>
        <strain evidence="2">DP5N28-2</strain>
    </source>
</reference>
<evidence type="ECO:0000313" key="3">
    <source>
        <dbReference type="Proteomes" id="UP000753961"/>
    </source>
</evidence>
<feature type="compositionally biased region" description="Polar residues" evidence="1">
    <location>
        <begin position="762"/>
        <end position="772"/>
    </location>
</feature>
<evidence type="ECO:0000256" key="1">
    <source>
        <dbReference type="SAM" id="MobiDB-lite"/>
    </source>
</evidence>
<comment type="caution">
    <text evidence="2">The sequence shown here is derived from an EMBL/GenBank/DDBJ whole genome shotgun (WGS) entry which is preliminary data.</text>
</comment>
<name>A0A953LCK4_9BACT</name>
<proteinExistence type="predicted"/>
<keyword evidence="3" id="KW-1185">Reference proteome</keyword>